<dbReference type="GO" id="GO:0005524">
    <property type="term" value="F:ATP binding"/>
    <property type="evidence" value="ECO:0007669"/>
    <property type="project" value="UniProtKB-KW"/>
</dbReference>
<dbReference type="InterPro" id="IPR008271">
    <property type="entry name" value="Ser/Thr_kinase_AS"/>
</dbReference>
<dbReference type="GO" id="GO:0010468">
    <property type="term" value="P:regulation of gene expression"/>
    <property type="evidence" value="ECO:0007669"/>
    <property type="project" value="TreeGrafter"/>
</dbReference>
<dbReference type="GO" id="GO:0010389">
    <property type="term" value="P:regulation of G2/M transition of mitotic cell cycle"/>
    <property type="evidence" value="ECO:0007669"/>
    <property type="project" value="TreeGrafter"/>
</dbReference>
<dbReference type="GO" id="GO:0004693">
    <property type="term" value="F:cyclin-dependent protein serine/threonine kinase activity"/>
    <property type="evidence" value="ECO:0007669"/>
    <property type="project" value="UniProtKB-EC"/>
</dbReference>
<protein>
    <recommendedName>
        <fullName evidence="2">cyclin-dependent kinase</fullName>
        <ecNumber evidence="2">2.7.11.22</ecNumber>
    </recommendedName>
</protein>
<dbReference type="Gene3D" id="1.10.510.10">
    <property type="entry name" value="Transferase(Phosphotransferase) domain 1"/>
    <property type="match status" value="1"/>
</dbReference>
<dbReference type="GO" id="GO:0030332">
    <property type="term" value="F:cyclin binding"/>
    <property type="evidence" value="ECO:0007669"/>
    <property type="project" value="TreeGrafter"/>
</dbReference>
<dbReference type="PROSITE" id="PS50011">
    <property type="entry name" value="PROTEIN_KINASE_DOM"/>
    <property type="match status" value="1"/>
</dbReference>
<dbReference type="GO" id="GO:0007165">
    <property type="term" value="P:signal transduction"/>
    <property type="evidence" value="ECO:0007669"/>
    <property type="project" value="TreeGrafter"/>
</dbReference>
<keyword evidence="3" id="KW-0547">Nucleotide-binding</keyword>
<comment type="similarity">
    <text evidence="1">Belongs to the protein kinase superfamily. CMGC Ser/Thr protein kinase family. CDC2/CDKX subfamily.</text>
</comment>
<evidence type="ECO:0000256" key="2">
    <source>
        <dbReference type="ARBA" id="ARBA00012425"/>
    </source>
</evidence>
<dbReference type="InterPro" id="IPR000719">
    <property type="entry name" value="Prot_kinase_dom"/>
</dbReference>
<dbReference type="Pfam" id="PF00069">
    <property type="entry name" value="Pkinase"/>
    <property type="match status" value="1"/>
</dbReference>
<evidence type="ECO:0000256" key="3">
    <source>
        <dbReference type="ARBA" id="ARBA00022741"/>
    </source>
</evidence>
<gene>
    <name evidence="8" type="ORF">EX30DRAFT_340629</name>
</gene>
<dbReference type="InParanoid" id="A0A4S2MYT0"/>
<evidence type="ECO:0000256" key="5">
    <source>
        <dbReference type="ARBA" id="ARBA00047811"/>
    </source>
</evidence>
<keyword evidence="8" id="KW-0808">Transferase</keyword>
<sequence length="393" mass="43403">MAWRDSVGFADRLQLINRFTEALQTSDENLSRSATLQEARQEETACWDKASTKAEYLSLSESRLAQLLIKRPIPHPPSYTEEPCTLPPGVPESIGPFTLAVRINIGLFSTIFCAPAPSECKSSKLIALKVSNLSSIAPPHDPIREARLLKLARHHSVLPLLDTLHLPGEFILIAPYFPTCLSELLKSGSISITSARSIMSDVFTGLAHIHSLGIIHRDIKPSNILLNFPSLGAVIADFGISWHEKDPSSEPVSEKITDIGTTHYRAPELLFGYRSYGPEVDLWAAGCVLAETIDAGHRPLFESGDLGSELRLVADIFQKLGTPTLDSWPAAKEFPDFGKLEFKVFQRQTWENLVLCPDAAALDVVSKLVTYEAGDRLPACMVLEQQFFRNKQS</sequence>
<dbReference type="GO" id="GO:0000082">
    <property type="term" value="P:G1/S transition of mitotic cell cycle"/>
    <property type="evidence" value="ECO:0007669"/>
    <property type="project" value="TreeGrafter"/>
</dbReference>
<accession>A0A4S2MYT0</accession>
<dbReference type="AlphaFoldDB" id="A0A4S2MYT0"/>
<dbReference type="SUPFAM" id="SSF56112">
    <property type="entry name" value="Protein kinase-like (PK-like)"/>
    <property type="match status" value="1"/>
</dbReference>
<organism evidence="8 9">
    <name type="scientific">Ascodesmis nigricans</name>
    <dbReference type="NCBI Taxonomy" id="341454"/>
    <lineage>
        <taxon>Eukaryota</taxon>
        <taxon>Fungi</taxon>
        <taxon>Dikarya</taxon>
        <taxon>Ascomycota</taxon>
        <taxon>Pezizomycotina</taxon>
        <taxon>Pezizomycetes</taxon>
        <taxon>Pezizales</taxon>
        <taxon>Ascodesmidaceae</taxon>
        <taxon>Ascodesmis</taxon>
    </lineage>
</organism>
<dbReference type="EMBL" id="ML220118">
    <property type="protein sequence ID" value="TGZ81764.1"/>
    <property type="molecule type" value="Genomic_DNA"/>
</dbReference>
<feature type="domain" description="Protein kinase" evidence="7">
    <location>
        <begin position="97"/>
        <end position="388"/>
    </location>
</feature>
<dbReference type="STRING" id="341454.A0A4S2MYT0"/>
<dbReference type="SMART" id="SM00220">
    <property type="entry name" value="S_TKc"/>
    <property type="match status" value="1"/>
</dbReference>
<dbReference type="GO" id="GO:0005737">
    <property type="term" value="C:cytoplasm"/>
    <property type="evidence" value="ECO:0007669"/>
    <property type="project" value="TreeGrafter"/>
</dbReference>
<comment type="catalytic activity">
    <reaction evidence="6">
        <text>L-seryl-[protein] + ATP = O-phospho-L-seryl-[protein] + ADP + H(+)</text>
        <dbReference type="Rhea" id="RHEA:17989"/>
        <dbReference type="Rhea" id="RHEA-COMP:9863"/>
        <dbReference type="Rhea" id="RHEA-COMP:11604"/>
        <dbReference type="ChEBI" id="CHEBI:15378"/>
        <dbReference type="ChEBI" id="CHEBI:29999"/>
        <dbReference type="ChEBI" id="CHEBI:30616"/>
        <dbReference type="ChEBI" id="CHEBI:83421"/>
        <dbReference type="ChEBI" id="CHEBI:456216"/>
        <dbReference type="EC" id="2.7.11.22"/>
    </reaction>
</comment>
<proteinExistence type="inferred from homology"/>
<evidence type="ECO:0000256" key="6">
    <source>
        <dbReference type="ARBA" id="ARBA00048367"/>
    </source>
</evidence>
<dbReference type="Gene3D" id="3.30.200.20">
    <property type="entry name" value="Phosphorylase Kinase, domain 1"/>
    <property type="match status" value="1"/>
</dbReference>
<comment type="catalytic activity">
    <reaction evidence="5">
        <text>L-threonyl-[protein] + ATP = O-phospho-L-threonyl-[protein] + ADP + H(+)</text>
        <dbReference type="Rhea" id="RHEA:46608"/>
        <dbReference type="Rhea" id="RHEA-COMP:11060"/>
        <dbReference type="Rhea" id="RHEA-COMP:11605"/>
        <dbReference type="ChEBI" id="CHEBI:15378"/>
        <dbReference type="ChEBI" id="CHEBI:30013"/>
        <dbReference type="ChEBI" id="CHEBI:30616"/>
        <dbReference type="ChEBI" id="CHEBI:61977"/>
        <dbReference type="ChEBI" id="CHEBI:456216"/>
        <dbReference type="EC" id="2.7.11.22"/>
    </reaction>
</comment>
<dbReference type="GO" id="GO:0000307">
    <property type="term" value="C:cyclin-dependent protein kinase holoenzyme complex"/>
    <property type="evidence" value="ECO:0007669"/>
    <property type="project" value="TreeGrafter"/>
</dbReference>
<dbReference type="InterPro" id="IPR011009">
    <property type="entry name" value="Kinase-like_dom_sf"/>
</dbReference>
<dbReference type="PROSITE" id="PS00108">
    <property type="entry name" value="PROTEIN_KINASE_ST"/>
    <property type="match status" value="1"/>
</dbReference>
<dbReference type="GO" id="GO:0005634">
    <property type="term" value="C:nucleus"/>
    <property type="evidence" value="ECO:0007669"/>
    <property type="project" value="TreeGrafter"/>
</dbReference>
<keyword evidence="8" id="KW-0418">Kinase</keyword>
<dbReference type="PANTHER" id="PTHR24056">
    <property type="entry name" value="CELL DIVISION PROTEIN KINASE"/>
    <property type="match status" value="1"/>
</dbReference>
<evidence type="ECO:0000256" key="1">
    <source>
        <dbReference type="ARBA" id="ARBA00006485"/>
    </source>
</evidence>
<dbReference type="PANTHER" id="PTHR24056:SF576">
    <property type="entry name" value="SERINE_THREONINE-PROTEIN KINASE CSK1"/>
    <property type="match status" value="1"/>
</dbReference>
<evidence type="ECO:0000313" key="9">
    <source>
        <dbReference type="Proteomes" id="UP000298138"/>
    </source>
</evidence>
<keyword evidence="9" id="KW-1185">Reference proteome</keyword>
<keyword evidence="4" id="KW-0067">ATP-binding</keyword>
<dbReference type="InterPro" id="IPR050108">
    <property type="entry name" value="CDK"/>
</dbReference>
<name>A0A4S2MYT0_9PEZI</name>
<dbReference type="EC" id="2.7.11.22" evidence="2"/>
<evidence type="ECO:0000256" key="4">
    <source>
        <dbReference type="ARBA" id="ARBA00022840"/>
    </source>
</evidence>
<reference evidence="8 9" key="1">
    <citation type="submission" date="2019-04" db="EMBL/GenBank/DDBJ databases">
        <title>Comparative genomics and transcriptomics to analyze fruiting body development in filamentous ascomycetes.</title>
        <authorList>
            <consortium name="DOE Joint Genome Institute"/>
            <person name="Lutkenhaus R."/>
            <person name="Traeger S."/>
            <person name="Breuer J."/>
            <person name="Kuo A."/>
            <person name="Lipzen A."/>
            <person name="Pangilinan J."/>
            <person name="Dilworth D."/>
            <person name="Sandor L."/>
            <person name="Poggeler S."/>
            <person name="Barry K."/>
            <person name="Grigoriev I.V."/>
            <person name="Nowrousian M."/>
        </authorList>
    </citation>
    <scope>NUCLEOTIDE SEQUENCE [LARGE SCALE GENOMIC DNA]</scope>
    <source>
        <strain evidence="8 9">CBS 389.68</strain>
    </source>
</reference>
<evidence type="ECO:0000259" key="7">
    <source>
        <dbReference type="PROSITE" id="PS50011"/>
    </source>
</evidence>
<evidence type="ECO:0000313" key="8">
    <source>
        <dbReference type="EMBL" id="TGZ81764.1"/>
    </source>
</evidence>
<dbReference type="OrthoDB" id="413582at2759"/>
<dbReference type="Proteomes" id="UP000298138">
    <property type="component" value="Unassembled WGS sequence"/>
</dbReference>